<evidence type="ECO:0000256" key="1">
    <source>
        <dbReference type="ARBA" id="ARBA00010584"/>
    </source>
</evidence>
<feature type="compositionally biased region" description="Basic and acidic residues" evidence="8">
    <location>
        <begin position="281"/>
        <end position="297"/>
    </location>
</feature>
<sequence>MAAIPVAVLGATGAVGQRFIQLLDKHPLFQVVALTGSERSAGKKYREVCRWVLDTPMPPEVADLTVLDDVPAQLVFSALPSNVAGPIEQRLAAAGHIVCSNASNHRMEPDVPLVIPEVNPDHLKLIAGQRRRRGWSGAIVTNPNCTSTPATMVLRPLLDTFGVRRMLLVSMQALSGAGYPGVPSYDIVDNVIPFIGGEEPKLEVEPQKMLGQLRDDTIVPASFTTSAHCNRVPVLEGHLVCLSIELERKASPEEVADVLRAFRGLPQELRLPTAPEQPIIVRDEPDRPQPRRDRDAGRGMATVVGRIRPCSLFDIKLIALSHNTIRGAAGASILNAELMHAQGWL</sequence>
<dbReference type="Gene3D" id="3.40.50.720">
    <property type="entry name" value="NAD(P)-binding Rossmann-like Domain"/>
    <property type="match status" value="1"/>
</dbReference>
<evidence type="ECO:0000256" key="7">
    <source>
        <dbReference type="PIRSR" id="PIRSR000148-1"/>
    </source>
</evidence>
<feature type="active site" description="Acyl-thioester intermediate" evidence="7">
    <location>
        <position position="145"/>
    </location>
</feature>
<dbReference type="CDD" id="cd02315">
    <property type="entry name" value="ScASADH_like_N"/>
    <property type="match status" value="1"/>
</dbReference>
<evidence type="ECO:0000256" key="4">
    <source>
        <dbReference type="ARBA" id="ARBA00022857"/>
    </source>
</evidence>
<keyword evidence="2" id="KW-0028">Amino-acid biosynthesis</keyword>
<feature type="region of interest" description="Disordered" evidence="8">
    <location>
        <begin position="273"/>
        <end position="299"/>
    </location>
</feature>
<dbReference type="NCBIfam" id="TIGR00978">
    <property type="entry name" value="asd_EA"/>
    <property type="match status" value="1"/>
</dbReference>
<accession>A0A2J6X3K8</accession>
<evidence type="ECO:0000256" key="2">
    <source>
        <dbReference type="ARBA" id="ARBA00022605"/>
    </source>
</evidence>
<dbReference type="EMBL" id="PNIQ01000650">
    <property type="protein sequence ID" value="PMP79736.1"/>
    <property type="molecule type" value="Genomic_DNA"/>
</dbReference>
<dbReference type="InterPro" id="IPR000534">
    <property type="entry name" value="Semialdehyde_DH_NAD-bd"/>
</dbReference>
<dbReference type="GO" id="GO:0004073">
    <property type="term" value="F:aspartate-semialdehyde dehydrogenase activity"/>
    <property type="evidence" value="ECO:0007669"/>
    <property type="project" value="UniProtKB-ARBA"/>
</dbReference>
<gene>
    <name evidence="10" type="primary">asd</name>
    <name evidence="10" type="ORF">C0184_09760</name>
</gene>
<dbReference type="InterPro" id="IPR036291">
    <property type="entry name" value="NAD(P)-bd_dom_sf"/>
</dbReference>
<dbReference type="GO" id="GO:0009088">
    <property type="term" value="P:threonine biosynthetic process"/>
    <property type="evidence" value="ECO:0007669"/>
    <property type="project" value="UniProtKB-KW"/>
</dbReference>
<evidence type="ECO:0000256" key="6">
    <source>
        <dbReference type="ARBA" id="ARBA00023167"/>
    </source>
</evidence>
<evidence type="ECO:0000256" key="8">
    <source>
        <dbReference type="SAM" id="MobiDB-lite"/>
    </source>
</evidence>
<evidence type="ECO:0000313" key="11">
    <source>
        <dbReference type="Proteomes" id="UP000243376"/>
    </source>
</evidence>
<dbReference type="PIRSF" id="PIRSF000148">
    <property type="entry name" value="ASA_dh"/>
    <property type="match status" value="1"/>
</dbReference>
<proteinExistence type="inferred from homology"/>
<dbReference type="InterPro" id="IPR051823">
    <property type="entry name" value="ASADH-related"/>
</dbReference>
<dbReference type="NCBIfam" id="NF006416">
    <property type="entry name" value="PRK08664.1"/>
    <property type="match status" value="1"/>
</dbReference>
<feature type="active site" description="Proton acceptor" evidence="7">
    <location>
        <position position="238"/>
    </location>
</feature>
<dbReference type="Proteomes" id="UP000243376">
    <property type="component" value="Unassembled WGS sequence"/>
</dbReference>
<dbReference type="PANTHER" id="PTHR46718">
    <property type="entry name" value="ASPARTATE-SEMIALDEHYDE DEHYDROGENASE"/>
    <property type="match status" value="1"/>
</dbReference>
<comment type="caution">
    <text evidence="10">The sequence shown here is derived from an EMBL/GenBank/DDBJ whole genome shotgun (WGS) entry which is preliminary data.</text>
</comment>
<dbReference type="SUPFAM" id="SSF51735">
    <property type="entry name" value="NAD(P)-binding Rossmann-fold domains"/>
    <property type="match status" value="1"/>
</dbReference>
<evidence type="ECO:0000256" key="5">
    <source>
        <dbReference type="ARBA" id="ARBA00023002"/>
    </source>
</evidence>
<dbReference type="PANTHER" id="PTHR46718:SF1">
    <property type="entry name" value="ASPARTATE-SEMIALDEHYDE DEHYDROGENASE"/>
    <property type="match status" value="1"/>
</dbReference>
<evidence type="ECO:0000313" key="10">
    <source>
        <dbReference type="EMBL" id="PMP79736.1"/>
    </source>
</evidence>
<dbReference type="SUPFAM" id="SSF55347">
    <property type="entry name" value="Glyceraldehyde-3-phosphate dehydrogenase-like, C-terminal domain"/>
    <property type="match status" value="1"/>
</dbReference>
<evidence type="ECO:0000259" key="9">
    <source>
        <dbReference type="SMART" id="SM00859"/>
    </source>
</evidence>
<reference evidence="10 11" key="1">
    <citation type="submission" date="2018-01" db="EMBL/GenBank/DDBJ databases">
        <title>Metagenomic assembled genomes from two thermal pools in the Uzon Caldera, Kamchatka, Russia.</title>
        <authorList>
            <person name="Wilkins L."/>
            <person name="Ettinger C."/>
        </authorList>
    </citation>
    <scope>NUCLEOTIDE SEQUENCE [LARGE SCALE GENOMIC DNA]</scope>
    <source>
        <strain evidence="10">ZAV-02</strain>
    </source>
</reference>
<dbReference type="GO" id="GO:0050661">
    <property type="term" value="F:NADP binding"/>
    <property type="evidence" value="ECO:0007669"/>
    <property type="project" value="InterPro"/>
</dbReference>
<dbReference type="InterPro" id="IPR012280">
    <property type="entry name" value="Semialdhyde_DH_dimer_dom"/>
</dbReference>
<dbReference type="CDD" id="cd18130">
    <property type="entry name" value="ASADH_C_arch_fung_like"/>
    <property type="match status" value="1"/>
</dbReference>
<keyword evidence="4" id="KW-0521">NADP</keyword>
<dbReference type="AlphaFoldDB" id="A0A2J6X3K8"/>
<keyword evidence="6" id="KW-0486">Methionine biosynthesis</keyword>
<name>A0A2J6X3K8_9CHLR</name>
<keyword evidence="5" id="KW-0560">Oxidoreductase</keyword>
<keyword evidence="3" id="KW-0791">Threonine biosynthesis</keyword>
<dbReference type="InterPro" id="IPR005676">
    <property type="entry name" value="Asp_semi-ald_DH_pep-lack"/>
</dbReference>
<evidence type="ECO:0000256" key="3">
    <source>
        <dbReference type="ARBA" id="ARBA00022697"/>
    </source>
</evidence>
<feature type="domain" description="Semialdehyde dehydrogenase NAD-binding" evidence="9">
    <location>
        <begin position="5"/>
        <end position="126"/>
    </location>
</feature>
<dbReference type="Gene3D" id="3.30.360.10">
    <property type="entry name" value="Dihydrodipicolinate Reductase, domain 2"/>
    <property type="match status" value="1"/>
</dbReference>
<protein>
    <submittedName>
        <fullName evidence="10">Aspartate-semialdehyde dehydrogenase</fullName>
    </submittedName>
</protein>
<dbReference type="GO" id="GO:0009086">
    <property type="term" value="P:methionine biosynthetic process"/>
    <property type="evidence" value="ECO:0007669"/>
    <property type="project" value="UniProtKB-KW"/>
</dbReference>
<dbReference type="SMART" id="SM00859">
    <property type="entry name" value="Semialdhyde_dh"/>
    <property type="match status" value="1"/>
</dbReference>
<comment type="similarity">
    <text evidence="1">Belongs to the aspartate-semialdehyde dehydrogenase family.</text>
</comment>
<dbReference type="Pfam" id="PF01118">
    <property type="entry name" value="Semialdhyde_dh"/>
    <property type="match status" value="1"/>
</dbReference>
<dbReference type="GO" id="GO:0046983">
    <property type="term" value="F:protein dimerization activity"/>
    <property type="evidence" value="ECO:0007669"/>
    <property type="project" value="InterPro"/>
</dbReference>
<dbReference type="Pfam" id="PF02774">
    <property type="entry name" value="Semialdhyde_dhC"/>
    <property type="match status" value="1"/>
</dbReference>
<dbReference type="FunFam" id="3.30.360.10:FF:000016">
    <property type="entry name" value="Probable aspartate-semialdehyde dehydrogenase"/>
    <property type="match status" value="1"/>
</dbReference>
<dbReference type="GO" id="GO:0051287">
    <property type="term" value="F:NAD binding"/>
    <property type="evidence" value="ECO:0007669"/>
    <property type="project" value="InterPro"/>
</dbReference>
<organism evidence="10 11">
    <name type="scientific">Chloroflexus aggregans</name>
    <dbReference type="NCBI Taxonomy" id="152260"/>
    <lineage>
        <taxon>Bacteria</taxon>
        <taxon>Bacillati</taxon>
        <taxon>Chloroflexota</taxon>
        <taxon>Chloroflexia</taxon>
        <taxon>Chloroflexales</taxon>
        <taxon>Chloroflexineae</taxon>
        <taxon>Chloroflexaceae</taxon>
        <taxon>Chloroflexus</taxon>
    </lineage>
</organism>